<dbReference type="EMBL" id="DS239536">
    <property type="protein sequence ID" value="EDP28911.1"/>
    <property type="molecule type" value="Genomic_DNA"/>
</dbReference>
<gene>
    <name evidence="2" type="ORF">Bm1_53865</name>
</gene>
<evidence type="ECO:0000256" key="1">
    <source>
        <dbReference type="SAM" id="MobiDB-lite"/>
    </source>
</evidence>
<protein>
    <submittedName>
        <fullName evidence="2">Uncharacterized protein</fullName>
    </submittedName>
</protein>
<feature type="region of interest" description="Disordered" evidence="1">
    <location>
        <begin position="105"/>
        <end position="133"/>
    </location>
</feature>
<feature type="region of interest" description="Disordered" evidence="1">
    <location>
        <begin position="46"/>
        <end position="66"/>
    </location>
</feature>
<reference evidence="2" key="1">
    <citation type="journal article" date="2007" name="Science">
        <title>Draft genome of the filarial nematode parasite Brugia malayi.</title>
        <authorList>
            <person name="Ghedin E."/>
            <person name="Wang S."/>
            <person name="Spiro D."/>
            <person name="Caler E."/>
            <person name="Zhao Q."/>
            <person name="Crabtree J."/>
            <person name="Allen J.E."/>
            <person name="Delcher A.L."/>
            <person name="Guiliano D.B."/>
            <person name="Miranda-Saavedra D."/>
            <person name="Angiuoli S.V."/>
            <person name="Creasy T."/>
            <person name="Amedeo P."/>
            <person name="Haas B."/>
            <person name="El-Sayed N.M."/>
            <person name="Wortman J.R."/>
            <person name="Feldblyum T."/>
            <person name="Tallon L."/>
            <person name="Schatz M."/>
            <person name="Shumway M."/>
            <person name="Koo H."/>
            <person name="Salzberg S.L."/>
            <person name="Schobel S."/>
            <person name="Pertea M."/>
            <person name="Pop M."/>
            <person name="White O."/>
            <person name="Barton G.J."/>
            <person name="Carlow C.K."/>
            <person name="Crawford M.J."/>
            <person name="Daub J."/>
            <person name="Dimmic M.W."/>
            <person name="Estes C.F."/>
            <person name="Foster J.M."/>
            <person name="Ganatra M."/>
            <person name="Gregory W.F."/>
            <person name="Johnson N.M."/>
            <person name="Jin J."/>
            <person name="Komuniecki R."/>
            <person name="Korf I."/>
            <person name="Kumar S."/>
            <person name="Laney S."/>
            <person name="Li B.W."/>
            <person name="Li W."/>
            <person name="Lindblom T.H."/>
            <person name="Lustigman S."/>
            <person name="Ma D."/>
            <person name="Maina C.V."/>
            <person name="Martin D.M."/>
            <person name="McCarter J.P."/>
            <person name="McReynolds L."/>
            <person name="Mitreva M."/>
            <person name="Nutman T.B."/>
            <person name="Parkinson J."/>
            <person name="Peregrin-Alvarez J.M."/>
            <person name="Poole C."/>
            <person name="Ren Q."/>
            <person name="Saunders L."/>
            <person name="Sluder A.E."/>
            <person name="Smith K."/>
            <person name="Stanke M."/>
            <person name="Unnasch T.R."/>
            <person name="Ware J."/>
            <person name="Wei A.D."/>
            <person name="Weil G."/>
            <person name="Williams D.J."/>
            <person name="Zhang Y."/>
            <person name="Williams S.A."/>
            <person name="Fraser-Liggett C."/>
            <person name="Slatko B."/>
            <person name="Blaxter M.L."/>
            <person name="Scott A.L."/>
        </authorList>
    </citation>
    <scope>NUCLEOTIDE SEQUENCE [LARGE SCALE GENOMIC DNA]</scope>
</reference>
<dbReference type="AlphaFoldDB" id="A8QFQ1"/>
<evidence type="ECO:0000313" key="2">
    <source>
        <dbReference type="EMBL" id="EDP28911.1"/>
    </source>
</evidence>
<organism evidence="2">
    <name type="scientific">Brugia malayi</name>
    <name type="common">Filarial nematode worm</name>
    <dbReference type="NCBI Taxonomy" id="6279"/>
    <lineage>
        <taxon>Eukaryota</taxon>
        <taxon>Metazoa</taxon>
        <taxon>Ecdysozoa</taxon>
        <taxon>Nematoda</taxon>
        <taxon>Chromadorea</taxon>
        <taxon>Rhabditida</taxon>
        <taxon>Spirurina</taxon>
        <taxon>Spiruromorpha</taxon>
        <taxon>Filarioidea</taxon>
        <taxon>Onchocercidae</taxon>
        <taxon>Brugia</taxon>
    </lineage>
</organism>
<accession>A8QFQ1</accession>
<proteinExistence type="predicted"/>
<sequence>MAEAGWRLEELVGQLAMEENPVPQEPEFNKEEVEWALCLKMEMMRPRTGHQKQSGPLCQKKMKKEKSLRIPVPAMQEAMAAAPPEKFEPADLKDLPEQLPRELIVPQAEPYTGHKEKETRTSCVASAAGSLKR</sequence>
<name>A8QFQ1_BRUMA</name>